<feature type="domain" description="Enoyl reductase (ER)" evidence="2">
    <location>
        <begin position="11"/>
        <end position="307"/>
    </location>
</feature>
<dbReference type="SUPFAM" id="SSF51735">
    <property type="entry name" value="NAD(P)-binding Rossmann-fold domains"/>
    <property type="match status" value="1"/>
</dbReference>
<organism evidence="3 4">
    <name type="scientific">Naumannella halotolerans</name>
    <dbReference type="NCBI Taxonomy" id="993414"/>
    <lineage>
        <taxon>Bacteria</taxon>
        <taxon>Bacillati</taxon>
        <taxon>Actinomycetota</taxon>
        <taxon>Actinomycetes</taxon>
        <taxon>Propionibacteriales</taxon>
        <taxon>Propionibacteriaceae</taxon>
        <taxon>Naumannella</taxon>
    </lineage>
</organism>
<feature type="region of interest" description="Disordered" evidence="1">
    <location>
        <begin position="1"/>
        <end position="23"/>
    </location>
</feature>
<accession>A0A4R7J3N9</accession>
<dbReference type="Pfam" id="PF08240">
    <property type="entry name" value="ADH_N"/>
    <property type="match status" value="1"/>
</dbReference>
<dbReference type="GO" id="GO:0016491">
    <property type="term" value="F:oxidoreductase activity"/>
    <property type="evidence" value="ECO:0007669"/>
    <property type="project" value="InterPro"/>
</dbReference>
<dbReference type="SMART" id="SM00829">
    <property type="entry name" value="PKS_ER"/>
    <property type="match status" value="1"/>
</dbReference>
<dbReference type="PANTHER" id="PTHR11695:SF294">
    <property type="entry name" value="RETICULON-4-INTERACTING PROTEIN 1, MITOCHONDRIAL"/>
    <property type="match status" value="1"/>
</dbReference>
<protein>
    <submittedName>
        <fullName evidence="3">NADPH:quinone reductase-like Zn-dependent oxidoreductase</fullName>
    </submittedName>
</protein>
<dbReference type="RefSeq" id="WP_133755342.1">
    <property type="nucleotide sequence ID" value="NZ_SOAW01000002.1"/>
</dbReference>
<dbReference type="Pfam" id="PF13602">
    <property type="entry name" value="ADH_zinc_N_2"/>
    <property type="match status" value="1"/>
</dbReference>
<evidence type="ECO:0000313" key="4">
    <source>
        <dbReference type="Proteomes" id="UP000295371"/>
    </source>
</evidence>
<dbReference type="OrthoDB" id="9801186at2"/>
<gene>
    <name evidence="3" type="ORF">CLV29_2426</name>
</gene>
<dbReference type="Gene3D" id="3.40.50.720">
    <property type="entry name" value="NAD(P)-binding Rossmann-like Domain"/>
    <property type="match status" value="1"/>
</dbReference>
<dbReference type="EMBL" id="SOAW01000002">
    <property type="protein sequence ID" value="TDT31017.1"/>
    <property type="molecule type" value="Genomic_DNA"/>
</dbReference>
<dbReference type="Proteomes" id="UP000295371">
    <property type="component" value="Unassembled WGS sequence"/>
</dbReference>
<dbReference type="PANTHER" id="PTHR11695">
    <property type="entry name" value="ALCOHOL DEHYDROGENASE RELATED"/>
    <property type="match status" value="1"/>
</dbReference>
<proteinExistence type="predicted"/>
<dbReference type="SUPFAM" id="SSF50129">
    <property type="entry name" value="GroES-like"/>
    <property type="match status" value="1"/>
</dbReference>
<dbReference type="InterPro" id="IPR050700">
    <property type="entry name" value="YIM1/Zinc_Alcohol_DH_Fams"/>
</dbReference>
<evidence type="ECO:0000313" key="3">
    <source>
        <dbReference type="EMBL" id="TDT31017.1"/>
    </source>
</evidence>
<keyword evidence="4" id="KW-1185">Reference proteome</keyword>
<dbReference type="InterPro" id="IPR013154">
    <property type="entry name" value="ADH-like_N"/>
</dbReference>
<dbReference type="InterPro" id="IPR011032">
    <property type="entry name" value="GroES-like_sf"/>
</dbReference>
<comment type="caution">
    <text evidence="3">The sequence shown here is derived from an EMBL/GenBank/DDBJ whole genome shotgun (WGS) entry which is preliminary data.</text>
</comment>
<dbReference type="Gene3D" id="3.90.180.10">
    <property type="entry name" value="Medium-chain alcohol dehydrogenases, catalytic domain"/>
    <property type="match status" value="1"/>
</dbReference>
<feature type="compositionally biased region" description="Polar residues" evidence="1">
    <location>
        <begin position="7"/>
        <end position="18"/>
    </location>
</feature>
<name>A0A4R7J3N9_9ACTN</name>
<evidence type="ECO:0000256" key="1">
    <source>
        <dbReference type="SAM" id="MobiDB-lite"/>
    </source>
</evidence>
<sequence>MRATSYDAFSTDNSTLTTGELPDPTVGPGNVLVEVKAAGVNPVDWKIMTGDLTGLLDAVFPVVPGWDVAGVVRAVGPDTPEFSEGDEVYAYARKEVVRGGTFAELVAVPAESLALKPKSLDFTEAGAVPLAGLTALKALQRTDISPDGSGRTVLIHGGSGGVGSFGVQIAVAAGARVIATASEPNHEYLRELGAEPVTYGDGLADRVRELAPGGVDAVTDFVGGVVDTTLAVLAPGGKHVSIADPTVVEHGGEWLWVRPNAAGLTELAELADAGRLTVEIAGTYPLDQVGAAFDASRSSRTRGKLVIIP</sequence>
<dbReference type="CDD" id="cd05289">
    <property type="entry name" value="MDR_like_2"/>
    <property type="match status" value="1"/>
</dbReference>
<dbReference type="InterPro" id="IPR020843">
    <property type="entry name" value="ER"/>
</dbReference>
<evidence type="ECO:0000259" key="2">
    <source>
        <dbReference type="SMART" id="SM00829"/>
    </source>
</evidence>
<dbReference type="InterPro" id="IPR036291">
    <property type="entry name" value="NAD(P)-bd_dom_sf"/>
</dbReference>
<reference evidence="3 4" key="1">
    <citation type="submission" date="2019-03" db="EMBL/GenBank/DDBJ databases">
        <title>Genomic Encyclopedia of Archaeal and Bacterial Type Strains, Phase II (KMG-II): from individual species to whole genera.</title>
        <authorList>
            <person name="Goeker M."/>
        </authorList>
    </citation>
    <scope>NUCLEOTIDE SEQUENCE [LARGE SCALE GENOMIC DNA]</scope>
    <source>
        <strain evidence="3 4">DSM 24323</strain>
    </source>
</reference>
<dbReference type="AlphaFoldDB" id="A0A4R7J3N9"/>